<dbReference type="PROSITE" id="PS50006">
    <property type="entry name" value="FHA_DOMAIN"/>
    <property type="match status" value="1"/>
</dbReference>
<dbReference type="PROSITE" id="PS51746">
    <property type="entry name" value="PPM_2"/>
    <property type="match status" value="1"/>
</dbReference>
<sequence length="450" mass="47650">MDLLSLVVGFALGVGAAVAVHLVRARVTRPRPVPPPRVDEELDVPEVVRPKESGPAAESVPVAPVPAESLPAKELASAELEPATELAPTVTEQLPVETTEVIPADPVTEALAVTEFTPGTGLAWLRGDGDFLISRATTLVGRSATCDLVVDEDLVSRRHFRVVRDERGWWLESFDTPNGTYLNDRPIRPNTPVRLQGGDRIGLGDTELTLILPTTDTPAESGIALSFNSFGASITGGRRSNQDVCHWDNTMVAVADGVGGRPAGGLAAKLAVDGIRDAGQDQDLLATARRVNEVVRATGEENVLATGLATTLDVAVLRPGPEGYLVAGLHIGDGTVIVQLGAELEDLVEAHSSTAVGSGAGGKLLRAVGLDETIRPDRWDRPARLGQRYLLASDGLVNALGHQPLRRALVRLRADEPRECVRRLLELADRAGAADNVTVVVADVTPTEDR</sequence>
<dbReference type="InterPro" id="IPR050923">
    <property type="entry name" value="Cell_Proc_Reg/RNA_Proc"/>
</dbReference>
<gene>
    <name evidence="5" type="ORF">CLV40_112126</name>
</gene>
<feature type="domain" description="PPM-type phosphatase" evidence="4">
    <location>
        <begin position="226"/>
        <end position="444"/>
    </location>
</feature>
<dbReference type="InterPro" id="IPR001932">
    <property type="entry name" value="PPM-type_phosphatase-like_dom"/>
</dbReference>
<evidence type="ECO:0000256" key="1">
    <source>
        <dbReference type="ARBA" id="ARBA00022553"/>
    </source>
</evidence>
<dbReference type="SMART" id="SM00331">
    <property type="entry name" value="PP2C_SIG"/>
    <property type="match status" value="1"/>
</dbReference>
<dbReference type="Proteomes" id="UP000239203">
    <property type="component" value="Unassembled WGS sequence"/>
</dbReference>
<dbReference type="SMART" id="SM00240">
    <property type="entry name" value="FHA"/>
    <property type="match status" value="1"/>
</dbReference>
<dbReference type="InterPro" id="IPR036457">
    <property type="entry name" value="PPM-type-like_dom_sf"/>
</dbReference>
<comment type="caution">
    <text evidence="5">The sequence shown here is derived from an EMBL/GenBank/DDBJ whole genome shotgun (WGS) entry which is preliminary data.</text>
</comment>
<keyword evidence="1" id="KW-0597">Phosphoprotein</keyword>
<evidence type="ECO:0000313" key="5">
    <source>
        <dbReference type="EMBL" id="PPK65864.1"/>
    </source>
</evidence>
<dbReference type="InterPro" id="IPR008984">
    <property type="entry name" value="SMAD_FHA_dom_sf"/>
</dbReference>
<name>A0A2S6GKU5_9PSEU</name>
<feature type="region of interest" description="Disordered" evidence="2">
    <location>
        <begin position="29"/>
        <end position="64"/>
    </location>
</feature>
<proteinExistence type="predicted"/>
<dbReference type="RefSeq" id="WP_104480841.1">
    <property type="nucleotide sequence ID" value="NZ_CP154825.1"/>
</dbReference>
<evidence type="ECO:0000259" key="4">
    <source>
        <dbReference type="PROSITE" id="PS51746"/>
    </source>
</evidence>
<dbReference type="Pfam" id="PF00498">
    <property type="entry name" value="FHA"/>
    <property type="match status" value="1"/>
</dbReference>
<reference evidence="5 6" key="1">
    <citation type="submission" date="2018-02" db="EMBL/GenBank/DDBJ databases">
        <title>Genomic Encyclopedia of Archaeal and Bacterial Type Strains, Phase II (KMG-II): from individual species to whole genera.</title>
        <authorList>
            <person name="Goeker M."/>
        </authorList>
    </citation>
    <scope>NUCLEOTIDE SEQUENCE [LARGE SCALE GENOMIC DNA]</scope>
    <source>
        <strain evidence="5 6">YU 961-1</strain>
    </source>
</reference>
<feature type="compositionally biased region" description="Low complexity" evidence="2">
    <location>
        <begin position="55"/>
        <end position="64"/>
    </location>
</feature>
<dbReference type="SUPFAM" id="SSF49879">
    <property type="entry name" value="SMAD/FHA domain"/>
    <property type="match status" value="1"/>
</dbReference>
<dbReference type="Gene3D" id="2.60.200.20">
    <property type="match status" value="1"/>
</dbReference>
<organism evidence="5 6">
    <name type="scientific">Actinokineospora auranticolor</name>
    <dbReference type="NCBI Taxonomy" id="155976"/>
    <lineage>
        <taxon>Bacteria</taxon>
        <taxon>Bacillati</taxon>
        <taxon>Actinomycetota</taxon>
        <taxon>Actinomycetes</taxon>
        <taxon>Pseudonocardiales</taxon>
        <taxon>Pseudonocardiaceae</taxon>
        <taxon>Actinokineospora</taxon>
    </lineage>
</organism>
<dbReference type="Pfam" id="PF13672">
    <property type="entry name" value="PP2C_2"/>
    <property type="match status" value="1"/>
</dbReference>
<feature type="domain" description="FHA" evidence="3">
    <location>
        <begin position="138"/>
        <end position="187"/>
    </location>
</feature>
<accession>A0A2S6GKU5</accession>
<evidence type="ECO:0000256" key="2">
    <source>
        <dbReference type="SAM" id="MobiDB-lite"/>
    </source>
</evidence>
<evidence type="ECO:0000259" key="3">
    <source>
        <dbReference type="PROSITE" id="PS50006"/>
    </source>
</evidence>
<dbReference type="SUPFAM" id="SSF81606">
    <property type="entry name" value="PP2C-like"/>
    <property type="match status" value="1"/>
</dbReference>
<protein>
    <submittedName>
        <fullName evidence="5">Serine/threonine protein phosphatase PrpC</fullName>
    </submittedName>
</protein>
<dbReference type="CDD" id="cd00060">
    <property type="entry name" value="FHA"/>
    <property type="match status" value="1"/>
</dbReference>
<dbReference type="AlphaFoldDB" id="A0A2S6GKU5"/>
<dbReference type="EMBL" id="PTIX01000012">
    <property type="protein sequence ID" value="PPK65864.1"/>
    <property type="molecule type" value="Genomic_DNA"/>
</dbReference>
<dbReference type="Gene3D" id="3.60.40.10">
    <property type="entry name" value="PPM-type phosphatase domain"/>
    <property type="match status" value="1"/>
</dbReference>
<keyword evidence="6" id="KW-1185">Reference proteome</keyword>
<dbReference type="PANTHER" id="PTHR23308">
    <property type="entry name" value="NUCLEAR INHIBITOR OF PROTEIN PHOSPHATASE-1"/>
    <property type="match status" value="1"/>
</dbReference>
<dbReference type="InterPro" id="IPR000253">
    <property type="entry name" value="FHA_dom"/>
</dbReference>
<evidence type="ECO:0000313" key="6">
    <source>
        <dbReference type="Proteomes" id="UP000239203"/>
    </source>
</evidence>
<dbReference type="SMART" id="SM00332">
    <property type="entry name" value="PP2Cc"/>
    <property type="match status" value="1"/>
</dbReference>
<dbReference type="OrthoDB" id="9801841at2"/>